<comment type="caution">
    <text evidence="5">The sequence shown here is derived from an EMBL/GenBank/DDBJ whole genome shotgun (WGS) entry which is preliminary data.</text>
</comment>
<evidence type="ECO:0000259" key="4">
    <source>
        <dbReference type="PROSITE" id="PS50927"/>
    </source>
</evidence>
<evidence type="ECO:0000313" key="6">
    <source>
        <dbReference type="Proteomes" id="UP000215914"/>
    </source>
</evidence>
<sequence length="234" mass="26358">MLLVLYLTLLTTFLPFSIVAQQTNGNDFVPVGASLTATDDGMPWLSPSGDFAFGFQRIQQKESFLLSIWYDKIPNKTVVWYSKGGPMVPRGSKVELRDGRGLVLSEPQGKEVWTSESNISDRAYGFMNDTGNFVIVDAISRKVWESFCFPTDTILPTQVMERSGEINSKISETNFFTGRYQLTLLPDGNLILRKRDIPSGILYNVYYRSNTRNDTNKTNSGLQLIFDESGLCIF</sequence>
<organism evidence="5 6">
    <name type="scientific">Helianthus annuus</name>
    <name type="common">Common sunflower</name>
    <dbReference type="NCBI Taxonomy" id="4232"/>
    <lineage>
        <taxon>Eukaryota</taxon>
        <taxon>Viridiplantae</taxon>
        <taxon>Streptophyta</taxon>
        <taxon>Embryophyta</taxon>
        <taxon>Tracheophyta</taxon>
        <taxon>Spermatophyta</taxon>
        <taxon>Magnoliopsida</taxon>
        <taxon>eudicotyledons</taxon>
        <taxon>Gunneridae</taxon>
        <taxon>Pentapetalae</taxon>
        <taxon>asterids</taxon>
        <taxon>campanulids</taxon>
        <taxon>Asterales</taxon>
        <taxon>Asteraceae</taxon>
        <taxon>Asteroideae</taxon>
        <taxon>Heliantheae alliance</taxon>
        <taxon>Heliantheae</taxon>
        <taxon>Helianthus</taxon>
    </lineage>
</organism>
<keyword evidence="6" id="KW-1185">Reference proteome</keyword>
<dbReference type="GO" id="GO:0004674">
    <property type="term" value="F:protein serine/threonine kinase activity"/>
    <property type="evidence" value="ECO:0007669"/>
    <property type="project" value="UniProtKB-KW"/>
</dbReference>
<accession>A0A9K3IP80</accession>
<gene>
    <name evidence="5" type="ORF">HanXRQr2_Chr07g0313511</name>
</gene>
<dbReference type="InterPro" id="IPR036426">
    <property type="entry name" value="Bulb-type_lectin_dom_sf"/>
</dbReference>
<dbReference type="SUPFAM" id="SSF51110">
    <property type="entry name" value="alpha-D-mannose-specific plant lectins"/>
    <property type="match status" value="1"/>
</dbReference>
<reference evidence="5" key="2">
    <citation type="submission" date="2020-06" db="EMBL/GenBank/DDBJ databases">
        <title>Helianthus annuus Genome sequencing and assembly Release 2.</title>
        <authorList>
            <person name="Gouzy J."/>
            <person name="Langlade N."/>
            <person name="Munos S."/>
        </authorList>
    </citation>
    <scope>NUCLEOTIDE SEQUENCE</scope>
    <source>
        <tissue evidence="5">Leaves</tissue>
    </source>
</reference>
<evidence type="ECO:0000313" key="5">
    <source>
        <dbReference type="EMBL" id="KAF5800217.1"/>
    </source>
</evidence>
<reference evidence="5" key="1">
    <citation type="journal article" date="2017" name="Nature">
        <title>The sunflower genome provides insights into oil metabolism, flowering and Asterid evolution.</title>
        <authorList>
            <person name="Badouin H."/>
            <person name="Gouzy J."/>
            <person name="Grassa C.J."/>
            <person name="Murat F."/>
            <person name="Staton S.E."/>
            <person name="Cottret L."/>
            <person name="Lelandais-Briere C."/>
            <person name="Owens G.L."/>
            <person name="Carrere S."/>
            <person name="Mayjonade B."/>
            <person name="Legrand L."/>
            <person name="Gill N."/>
            <person name="Kane N.C."/>
            <person name="Bowers J.E."/>
            <person name="Hubner S."/>
            <person name="Bellec A."/>
            <person name="Berard A."/>
            <person name="Berges H."/>
            <person name="Blanchet N."/>
            <person name="Boniface M.C."/>
            <person name="Brunel D."/>
            <person name="Catrice O."/>
            <person name="Chaidir N."/>
            <person name="Claudel C."/>
            <person name="Donnadieu C."/>
            <person name="Faraut T."/>
            <person name="Fievet G."/>
            <person name="Helmstetter N."/>
            <person name="King M."/>
            <person name="Knapp S.J."/>
            <person name="Lai Z."/>
            <person name="Le Paslier M.C."/>
            <person name="Lippi Y."/>
            <person name="Lorenzon L."/>
            <person name="Mandel J.R."/>
            <person name="Marage G."/>
            <person name="Marchand G."/>
            <person name="Marquand E."/>
            <person name="Bret-Mestries E."/>
            <person name="Morien E."/>
            <person name="Nambeesan S."/>
            <person name="Nguyen T."/>
            <person name="Pegot-Espagnet P."/>
            <person name="Pouilly N."/>
            <person name="Raftis F."/>
            <person name="Sallet E."/>
            <person name="Schiex T."/>
            <person name="Thomas J."/>
            <person name="Vandecasteele C."/>
            <person name="Vares D."/>
            <person name="Vear F."/>
            <person name="Vautrin S."/>
            <person name="Crespi M."/>
            <person name="Mangin B."/>
            <person name="Burke J.M."/>
            <person name="Salse J."/>
            <person name="Munos S."/>
            <person name="Vincourt P."/>
            <person name="Rieseberg L.H."/>
            <person name="Langlade N.B."/>
        </authorList>
    </citation>
    <scope>NUCLEOTIDE SEQUENCE</scope>
    <source>
        <tissue evidence="5">Leaves</tissue>
    </source>
</reference>
<name>A0A9K3IP80_HELAN</name>
<keyword evidence="5" id="KW-0418">Kinase</keyword>
<dbReference type="PANTHER" id="PTHR47976:SF15">
    <property type="entry name" value="G-TYPE LECTIN S-RECEPTOR-LIKE SERINE_THREONINE-PROTEIN KINASE RLK1"/>
    <property type="match status" value="1"/>
</dbReference>
<dbReference type="InterPro" id="IPR001480">
    <property type="entry name" value="Bulb-type_lectin_dom"/>
</dbReference>
<dbReference type="Gene3D" id="2.90.10.10">
    <property type="entry name" value="Bulb-type lectin domain"/>
    <property type="match status" value="2"/>
</dbReference>
<feature type="domain" description="Bulb-type lectin" evidence="4">
    <location>
        <begin position="20"/>
        <end position="148"/>
    </location>
</feature>
<dbReference type="InterPro" id="IPR051343">
    <property type="entry name" value="G-type_lectin_kinases/EP1-like"/>
</dbReference>
<dbReference type="Proteomes" id="UP000215914">
    <property type="component" value="Unassembled WGS sequence"/>
</dbReference>
<dbReference type="EC" id="2.7.11.1" evidence="5"/>
<dbReference type="EMBL" id="MNCJ02000322">
    <property type="protein sequence ID" value="KAF5800217.1"/>
    <property type="molecule type" value="Genomic_DNA"/>
</dbReference>
<dbReference type="AlphaFoldDB" id="A0A9K3IP80"/>
<dbReference type="PROSITE" id="PS50927">
    <property type="entry name" value="BULB_LECTIN"/>
    <property type="match status" value="1"/>
</dbReference>
<keyword evidence="2" id="KW-0325">Glycoprotein</keyword>
<dbReference type="FunFam" id="2.90.10.10:FF:000013">
    <property type="entry name" value="G-type lectin S-receptor-like serine/threonine-protein kinase LECRK1"/>
    <property type="match status" value="1"/>
</dbReference>
<dbReference type="SMART" id="SM00108">
    <property type="entry name" value="B_lectin"/>
    <property type="match status" value="1"/>
</dbReference>
<dbReference type="PANTHER" id="PTHR47976">
    <property type="entry name" value="G-TYPE LECTIN S-RECEPTOR-LIKE SERINE/THREONINE-PROTEIN KINASE SD2-5"/>
    <property type="match status" value="1"/>
</dbReference>
<evidence type="ECO:0000256" key="2">
    <source>
        <dbReference type="ARBA" id="ARBA00023180"/>
    </source>
</evidence>
<dbReference type="Pfam" id="PF01453">
    <property type="entry name" value="B_lectin"/>
    <property type="match status" value="1"/>
</dbReference>
<proteinExistence type="predicted"/>
<dbReference type="Gramene" id="mRNA:HanXRQr2_Chr07g0313511">
    <property type="protein sequence ID" value="CDS:HanXRQr2_Chr07g0313511.1"/>
    <property type="gene ID" value="HanXRQr2_Chr07g0313511"/>
</dbReference>
<keyword evidence="1 3" id="KW-0732">Signal</keyword>
<keyword evidence="5" id="KW-0808">Transferase</keyword>
<protein>
    <submittedName>
        <fullName evidence="5">Non-specific serine/threonine protein kinase</fullName>
        <ecNumber evidence="5">2.7.11.1</ecNumber>
    </submittedName>
</protein>
<keyword evidence="5" id="KW-0723">Serine/threonine-protein kinase</keyword>
<feature type="chain" id="PRO_5039908965" evidence="3">
    <location>
        <begin position="26"/>
        <end position="234"/>
    </location>
</feature>
<evidence type="ECO:0000256" key="3">
    <source>
        <dbReference type="SAM" id="SignalP"/>
    </source>
</evidence>
<feature type="signal peptide" evidence="3">
    <location>
        <begin position="1"/>
        <end position="25"/>
    </location>
</feature>
<evidence type="ECO:0000256" key="1">
    <source>
        <dbReference type="ARBA" id="ARBA00022729"/>
    </source>
</evidence>